<dbReference type="Proteomes" id="UP001141434">
    <property type="component" value="Unassembled WGS sequence"/>
</dbReference>
<proteinExistence type="predicted"/>
<dbReference type="EMBL" id="JAPMSZ010000004">
    <property type="protein sequence ID" value="KAJ5104675.1"/>
    <property type="molecule type" value="Genomic_DNA"/>
</dbReference>
<accession>A0A9W9FRJ1</accession>
<dbReference type="AlphaFoldDB" id="A0A9W9FRJ1"/>
<dbReference type="GeneID" id="81391772"/>
<comment type="caution">
    <text evidence="1">The sequence shown here is derived from an EMBL/GenBank/DDBJ whole genome shotgun (WGS) entry which is preliminary data.</text>
</comment>
<protein>
    <submittedName>
        <fullName evidence="1">Uncharacterized protein</fullName>
    </submittedName>
</protein>
<reference evidence="1" key="2">
    <citation type="journal article" date="2023" name="IMA Fungus">
        <title>Comparative genomic study of the Penicillium genus elucidates a diverse pangenome and 15 lateral gene transfer events.</title>
        <authorList>
            <person name="Petersen C."/>
            <person name="Sorensen T."/>
            <person name="Nielsen M.R."/>
            <person name="Sondergaard T.E."/>
            <person name="Sorensen J.L."/>
            <person name="Fitzpatrick D.A."/>
            <person name="Frisvad J.C."/>
            <person name="Nielsen K.L."/>
        </authorList>
    </citation>
    <scope>NUCLEOTIDE SEQUENCE</scope>
    <source>
        <strain evidence="1">IBT 34128</strain>
    </source>
</reference>
<organism evidence="1 2">
    <name type="scientific">Penicillium alfredii</name>
    <dbReference type="NCBI Taxonomy" id="1506179"/>
    <lineage>
        <taxon>Eukaryota</taxon>
        <taxon>Fungi</taxon>
        <taxon>Dikarya</taxon>
        <taxon>Ascomycota</taxon>
        <taxon>Pezizomycotina</taxon>
        <taxon>Eurotiomycetes</taxon>
        <taxon>Eurotiomycetidae</taxon>
        <taxon>Eurotiales</taxon>
        <taxon>Aspergillaceae</taxon>
        <taxon>Penicillium</taxon>
    </lineage>
</organism>
<sequence>MISLWIDLHAALPVLPQGFVAIDEKSTTDPLRHRVIGTCPHLALWIERLTRGETSHHLHLHRNAKEPEVPHHVAPDPLFPILAPSTVSTERDAIEVLRSRNVAAAVVLPDEDPLDGGATAEAAHALILDVEEDPDHPFEVGDFIHRLTDDLVPQVATATATLTPDTGLYPDTLRDLPTRGYLHHPTIKDGTQP</sequence>
<gene>
    <name evidence="1" type="ORF">NUU61_002022</name>
</gene>
<keyword evidence="2" id="KW-1185">Reference proteome</keyword>
<name>A0A9W9FRJ1_9EURO</name>
<evidence type="ECO:0000313" key="1">
    <source>
        <dbReference type="EMBL" id="KAJ5104675.1"/>
    </source>
</evidence>
<reference evidence="1" key="1">
    <citation type="submission" date="2022-11" db="EMBL/GenBank/DDBJ databases">
        <authorList>
            <person name="Petersen C."/>
        </authorList>
    </citation>
    <scope>NUCLEOTIDE SEQUENCE</scope>
    <source>
        <strain evidence="1">IBT 34128</strain>
    </source>
</reference>
<evidence type="ECO:0000313" key="2">
    <source>
        <dbReference type="Proteomes" id="UP001141434"/>
    </source>
</evidence>
<dbReference type="RefSeq" id="XP_056513671.1">
    <property type="nucleotide sequence ID" value="XM_056652604.1"/>
</dbReference>